<name>A0ABV2Q850_9BURK</name>
<dbReference type="InterPro" id="IPR002288">
    <property type="entry name" value="DNA_gyrase_B_C"/>
</dbReference>
<proteinExistence type="predicted"/>
<accession>A0ABV2Q850</accession>
<sequence>MNSQPLWETTMDPEVRCLLRMKIDDAIGADRKAQSETAFFLEMVAGCRELTG</sequence>
<evidence type="ECO:0000313" key="2">
    <source>
        <dbReference type="EMBL" id="MET4577204.1"/>
    </source>
</evidence>
<organism evidence="2 3">
    <name type="scientific">Ottowia thiooxydans</name>
    <dbReference type="NCBI Taxonomy" id="219182"/>
    <lineage>
        <taxon>Bacteria</taxon>
        <taxon>Pseudomonadati</taxon>
        <taxon>Pseudomonadota</taxon>
        <taxon>Betaproteobacteria</taxon>
        <taxon>Burkholderiales</taxon>
        <taxon>Comamonadaceae</taxon>
        <taxon>Ottowia</taxon>
    </lineage>
</organism>
<dbReference type="EMBL" id="JBEPSH010000004">
    <property type="protein sequence ID" value="MET4577204.1"/>
    <property type="molecule type" value="Genomic_DNA"/>
</dbReference>
<dbReference type="RefSeq" id="WP_354443388.1">
    <property type="nucleotide sequence ID" value="NZ_JBEPSH010000004.1"/>
</dbReference>
<comment type="caution">
    <text evidence="2">The sequence shown here is derived from an EMBL/GenBank/DDBJ whole genome shotgun (WGS) entry which is preliminary data.</text>
</comment>
<dbReference type="Proteomes" id="UP001549320">
    <property type="component" value="Unassembled WGS sequence"/>
</dbReference>
<evidence type="ECO:0000313" key="3">
    <source>
        <dbReference type="Proteomes" id="UP001549320"/>
    </source>
</evidence>
<reference evidence="2 3" key="1">
    <citation type="submission" date="2024-06" db="EMBL/GenBank/DDBJ databases">
        <title>Sorghum-associated microbial communities from plants grown in Nebraska, USA.</title>
        <authorList>
            <person name="Schachtman D."/>
        </authorList>
    </citation>
    <scope>NUCLEOTIDE SEQUENCE [LARGE SCALE GENOMIC DNA]</scope>
    <source>
        <strain evidence="2 3">2709</strain>
    </source>
</reference>
<gene>
    <name evidence="2" type="ORF">ABIE13_002315</name>
</gene>
<dbReference type="Pfam" id="PF00986">
    <property type="entry name" value="DNA_gyraseB_C"/>
    <property type="match status" value="1"/>
</dbReference>
<protein>
    <submittedName>
        <fullName evidence="2">DNA gyrase/topoisomerase IV subunit B</fullName>
    </submittedName>
</protein>
<dbReference type="Gene3D" id="3.40.50.670">
    <property type="match status" value="1"/>
</dbReference>
<dbReference type="InterPro" id="IPR013759">
    <property type="entry name" value="Topo_IIA_B_C"/>
</dbReference>
<evidence type="ECO:0000259" key="1">
    <source>
        <dbReference type="Pfam" id="PF00986"/>
    </source>
</evidence>
<feature type="domain" description="DNA gyrase B subunit C-terminal" evidence="1">
    <location>
        <begin position="1"/>
        <end position="31"/>
    </location>
</feature>
<keyword evidence="3" id="KW-1185">Reference proteome</keyword>